<dbReference type="InterPro" id="IPR007358">
    <property type="entry name" value="Nucleoid_associated_NdpA"/>
</dbReference>
<evidence type="ECO:0008006" key="3">
    <source>
        <dbReference type="Google" id="ProtNLM"/>
    </source>
</evidence>
<dbReference type="Pfam" id="PF04245">
    <property type="entry name" value="NA37"/>
    <property type="match status" value="1"/>
</dbReference>
<dbReference type="Proteomes" id="UP000198517">
    <property type="component" value="Unassembled WGS sequence"/>
</dbReference>
<protein>
    <recommendedName>
        <fullName evidence="3">Nucleoid associated protein NdpA</fullName>
    </recommendedName>
</protein>
<evidence type="ECO:0000313" key="2">
    <source>
        <dbReference type="Proteomes" id="UP000198517"/>
    </source>
</evidence>
<reference evidence="1 2" key="1">
    <citation type="submission" date="2016-10" db="EMBL/GenBank/DDBJ databases">
        <authorList>
            <person name="de Groot N.N."/>
        </authorList>
    </citation>
    <scope>NUCLEOTIDE SEQUENCE [LARGE SCALE GENOMIC DNA]</scope>
    <source>
        <strain evidence="1 2">DSM 24015</strain>
    </source>
</reference>
<accession>A0A1G6YFS5</accession>
<dbReference type="EMBL" id="FNAS01000001">
    <property type="protein sequence ID" value="SDD88833.1"/>
    <property type="molecule type" value="Genomic_DNA"/>
</dbReference>
<dbReference type="STRING" id="1071918.SAMN05421544_101134"/>
<proteinExistence type="predicted"/>
<sequence length="346" mass="40983">MHKNTHSNMISKIIVHKVGNKINQENLFLSSEELHLDEEMQELLENFFLKSFKGEEQFQFYSDSYLTSNPVYSSVSEIFEDKNKFLWESENIAKHLYEITENPRVQGGELFIVYFEGEETEGGKIDSIGIFKTENKETFLKINANDDDAYNLEKDFGIGLSKLDKGAVIYNNNKETGYILSIIDNNKNGDVYYWFEDFLKVKQREDDYFHTQETLAVYKDYITKQLPQEFEISKADQADFLNKSINFFKDKEQFDFEEFTQEVIGDENVIESFVNYKTDYEQETQMSIAEEFPINTTAVKKQQRYFKSVIKLDKNFHIYVHGDRKMIETGQNEKGKFYRLYFEEEK</sequence>
<keyword evidence="2" id="KW-1185">Reference proteome</keyword>
<organism evidence="1 2">
    <name type="scientific">Riemerella columbipharyngis</name>
    <dbReference type="NCBI Taxonomy" id="1071918"/>
    <lineage>
        <taxon>Bacteria</taxon>
        <taxon>Pseudomonadati</taxon>
        <taxon>Bacteroidota</taxon>
        <taxon>Flavobacteriia</taxon>
        <taxon>Flavobacteriales</taxon>
        <taxon>Weeksellaceae</taxon>
        <taxon>Riemerella</taxon>
    </lineage>
</organism>
<dbReference type="GO" id="GO:0009295">
    <property type="term" value="C:nucleoid"/>
    <property type="evidence" value="ECO:0007669"/>
    <property type="project" value="InterPro"/>
</dbReference>
<dbReference type="AlphaFoldDB" id="A0A1G6YFS5"/>
<gene>
    <name evidence="1" type="ORF">SAMN05421544_101134</name>
</gene>
<evidence type="ECO:0000313" key="1">
    <source>
        <dbReference type="EMBL" id="SDD88833.1"/>
    </source>
</evidence>
<name>A0A1G6YFS5_9FLAO</name>